<dbReference type="Proteomes" id="UP000260717">
    <property type="component" value="Unassembled WGS sequence"/>
</dbReference>
<dbReference type="EMBL" id="QSTP01000015">
    <property type="protein sequence ID" value="RGM69488.1"/>
    <property type="molecule type" value="Genomic_DNA"/>
</dbReference>
<dbReference type="GO" id="GO:0004673">
    <property type="term" value="F:protein histidine kinase activity"/>
    <property type="evidence" value="ECO:0007669"/>
    <property type="project" value="UniProtKB-EC"/>
</dbReference>
<dbReference type="OMA" id="NIMFLCF"/>
<evidence type="ECO:0000313" key="19">
    <source>
        <dbReference type="Proteomes" id="UP000095384"/>
    </source>
</evidence>
<dbReference type="EMBL" id="CYYW01000005">
    <property type="protein sequence ID" value="CUN79781.1"/>
    <property type="molecule type" value="Genomic_DNA"/>
</dbReference>
<dbReference type="Proteomes" id="UP001197847">
    <property type="component" value="Unassembled WGS sequence"/>
</dbReference>
<dbReference type="PANTHER" id="PTHR40448:SF1">
    <property type="entry name" value="TWO-COMPONENT SENSOR HISTIDINE KINASE"/>
    <property type="match status" value="1"/>
</dbReference>
<keyword evidence="1" id="KW-0472">Membrane</keyword>
<dbReference type="EMBL" id="QSES01000010">
    <property type="protein sequence ID" value="RGZ93520.1"/>
    <property type="molecule type" value="Genomic_DNA"/>
</dbReference>
<evidence type="ECO:0000313" key="23">
    <source>
        <dbReference type="Proteomes" id="UP000261052"/>
    </source>
</evidence>
<dbReference type="RefSeq" id="WP_012742208.1">
    <property type="nucleotide sequence ID" value="NZ_CP092643.1"/>
</dbReference>
<keyword evidence="8" id="KW-0547">Nucleotide-binding</keyword>
<reference evidence="5" key="6">
    <citation type="submission" date="2021-10" db="EMBL/GenBank/DDBJ databases">
        <title>Collection of gut derived symbiotic bacterial strains cultured from healthy donors.</title>
        <authorList>
            <person name="Lin H."/>
            <person name="Littmann E."/>
            <person name="Claire K."/>
            <person name="Pamer E."/>
        </authorList>
    </citation>
    <scope>NUCLEOTIDE SEQUENCE</scope>
    <source>
        <strain evidence="5">MSK.22.92</strain>
    </source>
</reference>
<evidence type="ECO:0000256" key="1">
    <source>
        <dbReference type="SAM" id="Phobius"/>
    </source>
</evidence>
<reference evidence="6" key="7">
    <citation type="submission" date="2023-01" db="EMBL/GenBank/DDBJ databases">
        <title>Human gut microbiome strain richness.</title>
        <authorList>
            <person name="Chen-Liaw A."/>
        </authorList>
    </citation>
    <scope>NUCLEOTIDE SEQUENCE</scope>
    <source>
        <strain evidence="6">1001283st1_D2_1001283B150209_150212</strain>
    </source>
</reference>
<evidence type="ECO:0000313" key="32">
    <source>
        <dbReference type="Proteomes" id="UP000479563"/>
    </source>
</evidence>
<reference evidence="21 22" key="2">
    <citation type="submission" date="2018-08" db="EMBL/GenBank/DDBJ databases">
        <title>A genome reference for cultivated species of the human gut microbiota.</title>
        <authorList>
            <person name="Zou Y."/>
            <person name="Xue W."/>
            <person name="Luo G."/>
        </authorList>
    </citation>
    <scope>NUCLEOTIDE SEQUENCE [LARGE SCALE GENOMIC DNA]</scope>
    <source>
        <strain evidence="12 25">AF06-19</strain>
        <strain evidence="11 24">AF25-15</strain>
        <strain evidence="17 29">AF39-14AC</strain>
        <strain evidence="16 27">AM30-13AC</strain>
        <strain evidence="15 30">AM42-17AT</strain>
        <strain evidence="14 26">AM47-6BH</strain>
        <strain evidence="13 28">AM54-25XD</strain>
        <strain evidence="10 22">OM07-13</strain>
        <strain evidence="9 21">OM08-12AT</strain>
        <strain evidence="8 23">TF11-15AC</strain>
    </source>
</reference>
<evidence type="ECO:0000313" key="28">
    <source>
        <dbReference type="Proteomes" id="UP000285209"/>
    </source>
</evidence>
<dbReference type="Proteomes" id="UP001212823">
    <property type="component" value="Unassembled WGS sequence"/>
</dbReference>
<dbReference type="EMBL" id="QSTI01000010">
    <property type="protein sequence ID" value="RGM49548.1"/>
    <property type="molecule type" value="Genomic_DNA"/>
</dbReference>
<keyword evidence="1" id="KW-1133">Transmembrane helix</keyword>
<dbReference type="OrthoDB" id="9813149at2"/>
<dbReference type="EMBL" id="QSQP01000001">
    <property type="protein sequence ID" value="RGK45718.1"/>
    <property type="molecule type" value="Genomic_DNA"/>
</dbReference>
<evidence type="ECO:0000313" key="3">
    <source>
        <dbReference type="EMBL" id="CUN24148.1"/>
    </source>
</evidence>
<dbReference type="EC" id="2.7.13.3" evidence="3"/>
<dbReference type="EMBL" id="VSTG01000002">
    <property type="protein sequence ID" value="TYL59771.1"/>
    <property type="molecule type" value="Genomic_DNA"/>
</dbReference>
<dbReference type="EMBL" id="QSAZ01000004">
    <property type="protein sequence ID" value="RGW88179.1"/>
    <property type="molecule type" value="Genomic_DNA"/>
</dbReference>
<feature type="transmembrane region" description="Helical" evidence="1">
    <location>
        <begin position="122"/>
        <end position="143"/>
    </location>
</feature>
<feature type="transmembrane region" description="Helical" evidence="1">
    <location>
        <begin position="163"/>
        <end position="180"/>
    </location>
</feature>
<dbReference type="EMBL" id="QROF01000003">
    <property type="protein sequence ID" value="RHL06187.1"/>
    <property type="molecule type" value="Genomic_DNA"/>
</dbReference>
<protein>
    <submittedName>
        <fullName evidence="8">ATP-binding protein</fullName>
    </submittedName>
    <submittedName>
        <fullName evidence="5">GHKL domain-containing protein</fullName>
    </submittedName>
    <submittedName>
        <fullName evidence="3">Sensor histidine kinase CitA</fullName>
        <ecNumber evidence="3">2.7.13.3</ecNumber>
    </submittedName>
</protein>
<feature type="transmembrane region" description="Helical" evidence="1">
    <location>
        <begin position="192"/>
        <end position="212"/>
    </location>
</feature>
<evidence type="ECO:0000313" key="18">
    <source>
        <dbReference type="EMBL" id="TYL59771.1"/>
    </source>
</evidence>
<feature type="transmembrane region" description="Helical" evidence="1">
    <location>
        <begin position="6"/>
        <end position="25"/>
    </location>
</feature>
<dbReference type="Proteomes" id="UP000095384">
    <property type="component" value="Unassembled WGS sequence"/>
</dbReference>
<evidence type="ECO:0000313" key="24">
    <source>
        <dbReference type="Proteomes" id="UP000266066"/>
    </source>
</evidence>
<dbReference type="Proteomes" id="UP000286181">
    <property type="component" value="Unassembled WGS sequence"/>
</dbReference>
<keyword evidence="3" id="KW-0808">Transferase</keyword>
<dbReference type="EMBL" id="JAQLYE010000017">
    <property type="protein sequence ID" value="MDB8018454.1"/>
    <property type="molecule type" value="Genomic_DNA"/>
</dbReference>
<evidence type="ECO:0000313" key="25">
    <source>
        <dbReference type="Proteomes" id="UP000283683"/>
    </source>
</evidence>
<reference evidence="7 32" key="3">
    <citation type="journal article" date="2019" name="Nat. Med.">
        <title>A library of human gut bacterial isolates paired with longitudinal multiomics data enables mechanistic microbiome research.</title>
        <authorList>
            <person name="Poyet M."/>
            <person name="Groussin M."/>
            <person name="Gibbons S.M."/>
            <person name="Avila-Pacheco J."/>
            <person name="Jiang X."/>
            <person name="Kearney S.M."/>
            <person name="Perrotta A.R."/>
            <person name="Berdy B."/>
            <person name="Zhao S."/>
            <person name="Lieberman T.D."/>
            <person name="Swanson P.K."/>
            <person name="Smith M."/>
            <person name="Roesemann S."/>
            <person name="Alexander J.E."/>
            <person name="Rich S.A."/>
            <person name="Livny J."/>
            <person name="Vlamakis H."/>
            <person name="Clish C."/>
            <person name="Bullock K."/>
            <person name="Deik A."/>
            <person name="Scott J."/>
            <person name="Pierce K.A."/>
            <person name="Xavier R.J."/>
            <person name="Alm E.J."/>
        </authorList>
    </citation>
    <scope>NUCLEOTIDE SEQUENCE [LARGE SCALE GENOMIC DNA]</scope>
    <source>
        <strain evidence="7 32">BIOML-A11</strain>
    </source>
</reference>
<dbReference type="InterPro" id="IPR036890">
    <property type="entry name" value="HATPase_C_sf"/>
</dbReference>
<evidence type="ECO:0000313" key="20">
    <source>
        <dbReference type="Proteomes" id="UP000095673"/>
    </source>
</evidence>
<gene>
    <name evidence="3" type="primary">citA</name>
    <name evidence="17" type="ORF">DW038_04620</name>
    <name evidence="16" type="ORF">DW775_10830</name>
    <name evidence="15" type="ORF">DW912_00410</name>
    <name evidence="14" type="ORF">DW967_06720</name>
    <name evidence="12" type="ORF">DWV45_06190</name>
    <name evidence="11" type="ORF">DWY38_11195</name>
    <name evidence="13" type="ORF">DXA03_12000</name>
    <name evidence="10" type="ORF">DXB99_12665</name>
    <name evidence="9" type="ORF">DXC13_07905</name>
    <name evidence="8" type="ORF">DXD13_01170</name>
    <name evidence="4" type="ORF">ERS852417_01009</name>
    <name evidence="3" type="ORF">ERS852580_02817</name>
    <name evidence="18" type="ORF">FYL37_02690</name>
    <name evidence="7" type="ORF">GKE07_06730</name>
    <name evidence="5" type="ORF">LK487_07025</name>
    <name evidence="6" type="ORF">PNE45_10455</name>
</gene>
<dbReference type="SUPFAM" id="SSF55874">
    <property type="entry name" value="ATPase domain of HSP90 chaperone/DNA topoisomerase II/histidine kinase"/>
    <property type="match status" value="1"/>
</dbReference>
<evidence type="ECO:0000313" key="27">
    <source>
        <dbReference type="Proteomes" id="UP000284835"/>
    </source>
</evidence>
<dbReference type="EMBL" id="QSDV01000027">
    <property type="protein sequence ID" value="RGZ16527.1"/>
    <property type="molecule type" value="Genomic_DNA"/>
</dbReference>
<dbReference type="EMBL" id="QSJS01000014">
    <property type="protein sequence ID" value="RHD93105.1"/>
    <property type="molecule type" value="Genomic_DNA"/>
</dbReference>
<dbReference type="EMBL" id="CYXM01000016">
    <property type="protein sequence ID" value="CUN24148.1"/>
    <property type="molecule type" value="Genomic_DNA"/>
</dbReference>
<reference evidence="18 31" key="4">
    <citation type="submission" date="2019-08" db="EMBL/GenBank/DDBJ databases">
        <authorList>
            <person name="Duncan S."/>
            <person name="Walker A."/>
        </authorList>
    </citation>
    <scope>NUCLEOTIDE SEQUENCE [LARGE SCALE GENOMIC DNA]</scope>
    <source>
        <strain evidence="18 31">L2-21</strain>
    </source>
</reference>
<evidence type="ECO:0000313" key="5">
    <source>
        <dbReference type="EMBL" id="MCC2746785.1"/>
    </source>
</evidence>
<reference evidence="19 20" key="1">
    <citation type="submission" date="2015-09" db="EMBL/GenBank/DDBJ databases">
        <authorList>
            <consortium name="Pathogen Informatics"/>
        </authorList>
    </citation>
    <scope>NUCLEOTIDE SEQUENCE [LARGE SCALE GENOMIC DNA]</scope>
    <source>
        <strain evidence="4 19">2789STDY5608860</strain>
        <strain evidence="3 20">2789STDY5834968</strain>
    </source>
</reference>
<evidence type="ECO:0000313" key="12">
    <source>
        <dbReference type="EMBL" id="RGW88179.1"/>
    </source>
</evidence>
<dbReference type="GO" id="GO:0042802">
    <property type="term" value="F:identical protein binding"/>
    <property type="evidence" value="ECO:0007669"/>
    <property type="project" value="TreeGrafter"/>
</dbReference>
<evidence type="ECO:0000313" key="21">
    <source>
        <dbReference type="Proteomes" id="UP000260717"/>
    </source>
</evidence>
<evidence type="ECO:0000313" key="10">
    <source>
        <dbReference type="EMBL" id="RGM69488.1"/>
    </source>
</evidence>
<dbReference type="Gene3D" id="3.30.565.10">
    <property type="entry name" value="Histidine kinase-like ATPase, C-terminal domain"/>
    <property type="match status" value="1"/>
</dbReference>
<evidence type="ECO:0000313" key="16">
    <source>
        <dbReference type="EMBL" id="RHD93105.1"/>
    </source>
</evidence>
<dbReference type="Pfam" id="PF14501">
    <property type="entry name" value="HATPase_c_5"/>
    <property type="match status" value="1"/>
</dbReference>
<feature type="domain" description="Sensor histidine kinase NatK-like C-terminal" evidence="2">
    <location>
        <begin position="333"/>
        <end position="433"/>
    </location>
</feature>
<proteinExistence type="predicted"/>
<dbReference type="Proteomes" id="UP000324325">
    <property type="component" value="Unassembled WGS sequence"/>
</dbReference>
<evidence type="ECO:0000313" key="26">
    <source>
        <dbReference type="Proteomes" id="UP000283721"/>
    </source>
</evidence>
<dbReference type="EMBL" id="WKQP01000008">
    <property type="protein sequence ID" value="MSC59901.1"/>
    <property type="molecule type" value="Genomic_DNA"/>
</dbReference>
<keyword evidence="8" id="KW-0067">ATP-binding</keyword>
<sequence>MFVYIQSLLIMMLEILCCKIFFEAFGIKREENNCWKNYSIVIGLTVLCYFIAMIFRDYFIVKQVFSIILITFFMLLYLKLSFGKAMILSALFESLLLVMDYFALLMNIYIFHNMEEVWESHVIQGSLVVVLGKALLLFAVLIIRNHMEKKSLAMLADTEWLRFIFFPIFTICVITAMIKMSEDIKNKAQENLFFVIACGLAGMNIVVFYLIYDILKRENKLQEERIYRIQVKNQIGMYRSISENFDKQKKMTHEYKNQIMCIDSLIKKKKYDSLESFVNKISGQISKELDFICTNNVIVDAVLNTKYQEIRDKGIVFVFKINDLSSLNISDEDVVVIMSNLLNNAIEACEKCRGDKIIKLKIVIEDNNAIISVKNTYENAVIYENGEIQTTKILDTDEHGIGIKNIAETIRKYGGSYVIQNDEREFYFSIMIPLVKSDF</sequence>
<evidence type="ECO:0000313" key="6">
    <source>
        <dbReference type="EMBL" id="MDB8018454.1"/>
    </source>
</evidence>
<dbReference type="EMBL" id="JAJFBX010000008">
    <property type="protein sequence ID" value="MCC2746785.1"/>
    <property type="molecule type" value="Genomic_DNA"/>
</dbReference>
<dbReference type="Proteomes" id="UP000479563">
    <property type="component" value="Unassembled WGS sequence"/>
</dbReference>
<evidence type="ECO:0000313" key="4">
    <source>
        <dbReference type="EMBL" id="CUN79781.1"/>
    </source>
</evidence>
<dbReference type="Proteomes" id="UP000266066">
    <property type="component" value="Unassembled WGS sequence"/>
</dbReference>
<name>A0A173VE03_9FIRM</name>
<evidence type="ECO:0000313" key="11">
    <source>
        <dbReference type="EMBL" id="RGR53524.1"/>
    </source>
</evidence>
<dbReference type="CDD" id="cd16935">
    <property type="entry name" value="HATPase_AgrC-ComD-like"/>
    <property type="match status" value="1"/>
</dbReference>
<dbReference type="Proteomes" id="UP000261052">
    <property type="component" value="Unassembled WGS sequence"/>
</dbReference>
<keyword evidence="1" id="KW-0812">Transmembrane</keyword>
<feature type="transmembrane region" description="Helical" evidence="1">
    <location>
        <begin position="60"/>
        <end position="78"/>
    </location>
</feature>
<dbReference type="Proteomes" id="UP000260758">
    <property type="component" value="Unassembled WGS sequence"/>
</dbReference>
<evidence type="ECO:0000313" key="7">
    <source>
        <dbReference type="EMBL" id="MSC59901.1"/>
    </source>
</evidence>
<feature type="transmembrane region" description="Helical" evidence="1">
    <location>
        <begin position="37"/>
        <end position="54"/>
    </location>
</feature>
<evidence type="ECO:0000313" key="9">
    <source>
        <dbReference type="EMBL" id="RGM49548.1"/>
    </source>
</evidence>
<organism evidence="3 20">
    <name type="scientific">Agathobacter rectalis</name>
    <dbReference type="NCBI Taxonomy" id="39491"/>
    <lineage>
        <taxon>Bacteria</taxon>
        <taxon>Bacillati</taxon>
        <taxon>Bacillota</taxon>
        <taxon>Clostridia</taxon>
        <taxon>Lachnospirales</taxon>
        <taxon>Lachnospiraceae</taxon>
        <taxon>Agathobacter</taxon>
    </lineage>
</organism>
<dbReference type="PANTHER" id="PTHR40448">
    <property type="entry name" value="TWO-COMPONENT SENSOR HISTIDINE KINASE"/>
    <property type="match status" value="1"/>
</dbReference>
<evidence type="ECO:0000313" key="13">
    <source>
        <dbReference type="EMBL" id="RGZ16527.1"/>
    </source>
</evidence>
<dbReference type="Proteomes" id="UP000285209">
    <property type="component" value="Unassembled WGS sequence"/>
</dbReference>
<dbReference type="Proteomes" id="UP000283721">
    <property type="component" value="Unassembled WGS sequence"/>
</dbReference>
<dbReference type="EMBL" id="QRUJ01000012">
    <property type="protein sequence ID" value="RGR53524.1"/>
    <property type="molecule type" value="Genomic_DNA"/>
</dbReference>
<evidence type="ECO:0000313" key="30">
    <source>
        <dbReference type="Proteomes" id="UP000286220"/>
    </source>
</evidence>
<evidence type="ECO:0000313" key="8">
    <source>
        <dbReference type="EMBL" id="RGK45718.1"/>
    </source>
</evidence>
<dbReference type="AlphaFoldDB" id="A0A173VE03"/>
<dbReference type="Proteomes" id="UP000283683">
    <property type="component" value="Unassembled WGS sequence"/>
</dbReference>
<evidence type="ECO:0000313" key="29">
    <source>
        <dbReference type="Proteomes" id="UP000286181"/>
    </source>
</evidence>
<dbReference type="InterPro" id="IPR032834">
    <property type="entry name" value="NatK-like_C"/>
</dbReference>
<dbReference type="Proteomes" id="UP000286220">
    <property type="component" value="Unassembled WGS sequence"/>
</dbReference>
<dbReference type="EMBL" id="QSFZ01000001">
    <property type="protein sequence ID" value="RHA94563.1"/>
    <property type="molecule type" value="Genomic_DNA"/>
</dbReference>
<dbReference type="Proteomes" id="UP000095673">
    <property type="component" value="Unassembled WGS sequence"/>
</dbReference>
<accession>A0A173VE03</accession>
<reference evidence="18 31" key="5">
    <citation type="submission" date="2019-09" db="EMBL/GenBank/DDBJ databases">
        <title>Strain-level analysis of Eubacterium rectale using genomes from metagenomes.</title>
        <authorList>
            <person name="Karcher N."/>
            <person name="Segata N."/>
        </authorList>
    </citation>
    <scope>NUCLEOTIDE SEQUENCE [LARGE SCALE GENOMIC DNA]</scope>
    <source>
        <strain evidence="18 31">L2-21</strain>
    </source>
</reference>
<evidence type="ECO:0000313" key="14">
    <source>
        <dbReference type="EMBL" id="RGZ93520.1"/>
    </source>
</evidence>
<evidence type="ECO:0000313" key="17">
    <source>
        <dbReference type="EMBL" id="RHL06187.1"/>
    </source>
</evidence>
<evidence type="ECO:0000313" key="15">
    <source>
        <dbReference type="EMBL" id="RHA94563.1"/>
    </source>
</evidence>
<evidence type="ECO:0000313" key="31">
    <source>
        <dbReference type="Proteomes" id="UP000324325"/>
    </source>
</evidence>
<feature type="transmembrane region" description="Helical" evidence="1">
    <location>
        <begin position="90"/>
        <end position="110"/>
    </location>
</feature>
<keyword evidence="3" id="KW-0418">Kinase</keyword>
<evidence type="ECO:0000259" key="2">
    <source>
        <dbReference type="Pfam" id="PF14501"/>
    </source>
</evidence>
<dbReference type="Proteomes" id="UP000284835">
    <property type="component" value="Unassembled WGS sequence"/>
</dbReference>
<dbReference type="GO" id="GO:0005524">
    <property type="term" value="F:ATP binding"/>
    <property type="evidence" value="ECO:0007669"/>
    <property type="project" value="UniProtKB-KW"/>
</dbReference>
<evidence type="ECO:0000313" key="22">
    <source>
        <dbReference type="Proteomes" id="UP000260758"/>
    </source>
</evidence>
<dbReference type="GeneID" id="86988173"/>